<keyword evidence="2 3" id="KW-1133">Transmembrane helix</keyword>
<protein>
    <submittedName>
        <fullName evidence="6">Adenylate cyclase</fullName>
        <ecNumber evidence="6">4.6.1.1</ecNumber>
    </submittedName>
</protein>
<dbReference type="SMART" id="SM00304">
    <property type="entry name" value="HAMP"/>
    <property type="match status" value="1"/>
</dbReference>
<dbReference type="GO" id="GO:0009190">
    <property type="term" value="P:cyclic nucleotide biosynthetic process"/>
    <property type="evidence" value="ECO:0007669"/>
    <property type="project" value="InterPro"/>
</dbReference>
<dbReference type="PROSITE" id="PS50818">
    <property type="entry name" value="INTEIN_C_TER"/>
    <property type="match status" value="1"/>
</dbReference>
<dbReference type="InterPro" id="IPR029787">
    <property type="entry name" value="Nucleotide_cyclase"/>
</dbReference>
<accession>A0A850PLK1</accession>
<dbReference type="PROSITE" id="PS50885">
    <property type="entry name" value="HAMP"/>
    <property type="match status" value="1"/>
</dbReference>
<reference evidence="6 7" key="1">
    <citation type="submission" date="2020-05" db="EMBL/GenBank/DDBJ databases">
        <title>Draft genome sequence of Mycobacterium hippocampi DL, isolated from European seabass, Dicentrarchus labrax, reared in fish farms.</title>
        <authorList>
            <person name="Stathopoulou P."/>
            <person name="Asimakis E."/>
            <person name="Tzokas K."/>
            <person name="Batargias C."/>
            <person name="Tsiamis G."/>
        </authorList>
    </citation>
    <scope>NUCLEOTIDE SEQUENCE [LARGE SCALE GENOMIC DNA]</scope>
    <source>
        <strain evidence="6 7">DL</strain>
    </source>
</reference>
<keyword evidence="1 3" id="KW-0812">Transmembrane</keyword>
<dbReference type="Pfam" id="PF00211">
    <property type="entry name" value="Guanylate_cyc"/>
    <property type="match status" value="1"/>
</dbReference>
<dbReference type="Gene3D" id="6.10.340.10">
    <property type="match status" value="1"/>
</dbReference>
<dbReference type="Pfam" id="PF00672">
    <property type="entry name" value="HAMP"/>
    <property type="match status" value="1"/>
</dbReference>
<name>A0A850PLK1_9MYCO</name>
<dbReference type="EMBL" id="JABFYL010000012">
    <property type="protein sequence ID" value="NVN49194.1"/>
    <property type="molecule type" value="Genomic_DNA"/>
</dbReference>
<keyword evidence="7" id="KW-1185">Reference proteome</keyword>
<comment type="caution">
    <text evidence="6">The sequence shown here is derived from an EMBL/GenBank/DDBJ whole genome shotgun (WGS) entry which is preliminary data.</text>
</comment>
<dbReference type="InterPro" id="IPR003660">
    <property type="entry name" value="HAMP_dom"/>
</dbReference>
<dbReference type="GO" id="GO:0035556">
    <property type="term" value="P:intracellular signal transduction"/>
    <property type="evidence" value="ECO:0007669"/>
    <property type="project" value="InterPro"/>
</dbReference>
<dbReference type="InterPro" id="IPR001054">
    <property type="entry name" value="A/G_cyclase"/>
</dbReference>
<dbReference type="EC" id="4.6.1.1" evidence="6"/>
<evidence type="ECO:0000256" key="1">
    <source>
        <dbReference type="ARBA" id="ARBA00022692"/>
    </source>
</evidence>
<evidence type="ECO:0000259" key="4">
    <source>
        <dbReference type="PROSITE" id="PS50125"/>
    </source>
</evidence>
<dbReference type="SUPFAM" id="SSF55073">
    <property type="entry name" value="Nucleotide cyclase"/>
    <property type="match status" value="1"/>
</dbReference>
<dbReference type="RefSeq" id="WP_306172897.1">
    <property type="nucleotide sequence ID" value="NZ_JABFYL010000012.1"/>
</dbReference>
<dbReference type="PANTHER" id="PTHR45655:SF13">
    <property type="entry name" value="SOLUBLE GUANYLATE CYCLASE GCY-32-RELATED"/>
    <property type="match status" value="1"/>
</dbReference>
<dbReference type="SUPFAM" id="SSF158472">
    <property type="entry name" value="HAMP domain-like"/>
    <property type="match status" value="1"/>
</dbReference>
<evidence type="ECO:0000259" key="5">
    <source>
        <dbReference type="PROSITE" id="PS50885"/>
    </source>
</evidence>
<dbReference type="CDD" id="cd07302">
    <property type="entry name" value="CHD"/>
    <property type="match status" value="1"/>
</dbReference>
<evidence type="ECO:0000256" key="2">
    <source>
        <dbReference type="ARBA" id="ARBA00022989"/>
    </source>
</evidence>
<dbReference type="Proteomes" id="UP000570517">
    <property type="component" value="Unassembled WGS sequence"/>
</dbReference>
<keyword evidence="3" id="KW-0472">Membrane</keyword>
<feature type="transmembrane region" description="Helical" evidence="3">
    <location>
        <begin position="38"/>
        <end position="58"/>
    </location>
</feature>
<dbReference type="PANTHER" id="PTHR45655">
    <property type="entry name" value="GUANYLATE CYCLASE SOLUBLE SUBUNIT BETA-2"/>
    <property type="match status" value="1"/>
</dbReference>
<evidence type="ECO:0000256" key="3">
    <source>
        <dbReference type="SAM" id="Phobius"/>
    </source>
</evidence>
<gene>
    <name evidence="6" type="ORF">HLY00_2080</name>
</gene>
<sequence>MTNRTDKTHNAGQEPAYPVELPRHLGKMLSKISIQSKFLLMLLVTSILSAAVVGYIGFESGRISLRNAAFDRLTEVRESQSRQLVAEISDLTNSIILFARTSNAGTAMTAYTAGFNQLNGPDAPPIEPAQEQALANYYTTVYAPEEEARTGVELDVAALLPTSYAQRYLQIHYTIPFTDASERIAVDDAGDSSEWSAANARFNNFFRTVTSRFEFEDALLIDTQGDVVYSANKGIDLGTNVLRGPFRGGDLTDAFNRAMRSNALDHVEVTDFSAYQPALEPTAWMVSPVGPVDQVTGVLALQLPMSKINRLMTVDKQWEQAGMGTTGETFLVGDDDLMRSDSRLFLEDPDRYRSEVVAAGTPPDVADQAIRQGTTVLIQPAGTEATRLAAQGQTGTLISDNYLGRRALQAYAPIADDELQWNIVANIDAAEAFAPVNRFTRTLILSTTAIIFIVCVIAMLLSRRFVRPIKRLEAGSRQIAAGNYGVVLPLRSLDEFGDLTKAFNEMSSNLSRHEQLLVEQREENHKLLLSLMPESVVERYREGEENISLHHQDVSVIFAEVVGLDELAVHLSSEESLAITNKLVHQFDLAAEDLGVEQVRTLHNGYLASCGLNQPRLDNARRTVDFAIEMHHIITRFNAESGYDLRLRAGIDTGTVGSGLIGRTSIAYDMWGAAVNLAYQVRNGSSQPGVYVTSRVYDVVRDLHDFTAAGVISHDGNDEQTYRLAESR</sequence>
<feature type="domain" description="HAMP" evidence="5">
    <location>
        <begin position="463"/>
        <end position="515"/>
    </location>
</feature>
<dbReference type="GO" id="GO:0016020">
    <property type="term" value="C:membrane"/>
    <property type="evidence" value="ECO:0007669"/>
    <property type="project" value="InterPro"/>
</dbReference>
<keyword evidence="6" id="KW-0456">Lyase</keyword>
<feature type="domain" description="Guanylate cyclase" evidence="4">
    <location>
        <begin position="555"/>
        <end position="682"/>
    </location>
</feature>
<evidence type="ECO:0000313" key="7">
    <source>
        <dbReference type="Proteomes" id="UP000570517"/>
    </source>
</evidence>
<dbReference type="AlphaFoldDB" id="A0A850PLK1"/>
<proteinExistence type="predicted"/>
<dbReference type="InterPro" id="IPR030934">
    <property type="entry name" value="Intein_C"/>
</dbReference>
<dbReference type="CDD" id="cd06225">
    <property type="entry name" value="HAMP"/>
    <property type="match status" value="1"/>
</dbReference>
<organism evidence="6 7">
    <name type="scientific">Mycolicibacterium hippocampi</name>
    <dbReference type="NCBI Taxonomy" id="659824"/>
    <lineage>
        <taxon>Bacteria</taxon>
        <taxon>Bacillati</taxon>
        <taxon>Actinomycetota</taxon>
        <taxon>Actinomycetes</taxon>
        <taxon>Mycobacteriales</taxon>
        <taxon>Mycobacteriaceae</taxon>
        <taxon>Mycolicibacterium</taxon>
    </lineage>
</organism>
<evidence type="ECO:0000313" key="6">
    <source>
        <dbReference type="EMBL" id="NVN49194.1"/>
    </source>
</evidence>
<dbReference type="SMART" id="SM00044">
    <property type="entry name" value="CYCc"/>
    <property type="match status" value="1"/>
</dbReference>
<dbReference type="PROSITE" id="PS50125">
    <property type="entry name" value="GUANYLATE_CYCLASE_2"/>
    <property type="match status" value="1"/>
</dbReference>
<dbReference type="Gene3D" id="3.30.70.1230">
    <property type="entry name" value="Nucleotide cyclase"/>
    <property type="match status" value="1"/>
</dbReference>
<feature type="transmembrane region" description="Helical" evidence="3">
    <location>
        <begin position="443"/>
        <end position="461"/>
    </location>
</feature>
<dbReference type="GO" id="GO:0004016">
    <property type="term" value="F:adenylate cyclase activity"/>
    <property type="evidence" value="ECO:0007669"/>
    <property type="project" value="UniProtKB-EC"/>
</dbReference>